<reference evidence="2 3" key="1">
    <citation type="submission" date="2017-09" db="EMBL/GenBank/DDBJ databases">
        <authorList>
            <person name="Ehlers B."/>
            <person name="Leendertz F.H."/>
        </authorList>
    </citation>
    <scope>NUCLEOTIDE SEQUENCE [LARGE SCALE GENOMIC DNA]</scope>
    <source>
        <strain evidence="2 3">DSM 18289</strain>
    </source>
</reference>
<accession>A0A285PIA9</accession>
<gene>
    <name evidence="2" type="ORF">SAMN06265368_4580</name>
</gene>
<dbReference type="SMART" id="SM00773">
    <property type="entry name" value="WGR"/>
    <property type="match status" value="1"/>
</dbReference>
<dbReference type="AlphaFoldDB" id="A0A285PIA9"/>
<keyword evidence="3" id="KW-1185">Reference proteome</keyword>
<protein>
    <submittedName>
        <fullName evidence="2">WGR domain-containing protein, predicted DNA-binding domain in MolR</fullName>
    </submittedName>
</protein>
<dbReference type="Gene3D" id="2.20.140.10">
    <property type="entry name" value="WGR domain"/>
    <property type="match status" value="1"/>
</dbReference>
<dbReference type="InterPro" id="IPR049809">
    <property type="entry name" value="YehF/YfeS-like_WGR"/>
</dbReference>
<dbReference type="RefSeq" id="WP_244580189.1">
    <property type="nucleotide sequence ID" value="NZ_OBEL01000008.1"/>
</dbReference>
<evidence type="ECO:0000313" key="3">
    <source>
        <dbReference type="Proteomes" id="UP000219439"/>
    </source>
</evidence>
<dbReference type="Proteomes" id="UP000219439">
    <property type="component" value="Unassembled WGS sequence"/>
</dbReference>
<feature type="domain" description="WGR" evidence="1">
    <location>
        <begin position="1"/>
        <end position="91"/>
    </location>
</feature>
<dbReference type="GO" id="GO:0003677">
    <property type="term" value="F:DNA binding"/>
    <property type="evidence" value="ECO:0007669"/>
    <property type="project" value="UniProtKB-KW"/>
</dbReference>
<dbReference type="PROSITE" id="PS51977">
    <property type="entry name" value="WGR"/>
    <property type="match status" value="1"/>
</dbReference>
<proteinExistence type="predicted"/>
<name>A0A285PIA9_9HYPH</name>
<dbReference type="CDD" id="cd07996">
    <property type="entry name" value="WGR_MMR_like"/>
    <property type="match status" value="1"/>
</dbReference>
<dbReference type="InterPro" id="IPR008893">
    <property type="entry name" value="WGR_domain"/>
</dbReference>
<organism evidence="2 3">
    <name type="scientific">Cohaesibacter gelatinilyticus</name>
    <dbReference type="NCBI Taxonomy" id="372072"/>
    <lineage>
        <taxon>Bacteria</taxon>
        <taxon>Pseudomonadati</taxon>
        <taxon>Pseudomonadota</taxon>
        <taxon>Alphaproteobacteria</taxon>
        <taxon>Hyphomicrobiales</taxon>
        <taxon>Cohaesibacteraceae</taxon>
    </lineage>
</organism>
<sequence length="91" mass="10510">MACDTAPTMIEICPDIHLKCIDPARNKKRYYSLSLQANLFGEISLIRHWGRLGSKRGQSKTDFYPDGREAQTAMQALIRQKQRKGYQPQRL</sequence>
<dbReference type="InterPro" id="IPR036930">
    <property type="entry name" value="WGR_dom_sf"/>
</dbReference>
<evidence type="ECO:0000259" key="1">
    <source>
        <dbReference type="PROSITE" id="PS51977"/>
    </source>
</evidence>
<dbReference type="Pfam" id="PF05406">
    <property type="entry name" value="WGR"/>
    <property type="match status" value="1"/>
</dbReference>
<keyword evidence="2" id="KW-0238">DNA-binding</keyword>
<evidence type="ECO:0000313" key="2">
    <source>
        <dbReference type="EMBL" id="SNZ21459.1"/>
    </source>
</evidence>
<dbReference type="EMBL" id="OBEL01000008">
    <property type="protein sequence ID" value="SNZ21459.1"/>
    <property type="molecule type" value="Genomic_DNA"/>
</dbReference>
<dbReference type="SUPFAM" id="SSF142921">
    <property type="entry name" value="WGR domain-like"/>
    <property type="match status" value="1"/>
</dbReference>